<dbReference type="EMBL" id="JAUPFM010000017">
    <property type="protein sequence ID" value="KAK2824611.1"/>
    <property type="molecule type" value="Genomic_DNA"/>
</dbReference>
<gene>
    <name evidence="2" type="ORF">Q5P01_021786</name>
</gene>
<name>A0AA88LUZ7_CHASR</name>
<sequence>MDDSRGLRLYDGGFPKQYEYSPKQLKSRSAQEFLGLTRCAACYNHNARTVHLRGGDRESSSSSEDTESETDCESEAETGSAAAARITL</sequence>
<feature type="compositionally biased region" description="Acidic residues" evidence="1">
    <location>
        <begin position="64"/>
        <end position="76"/>
    </location>
</feature>
<organism evidence="2 3">
    <name type="scientific">Channa striata</name>
    <name type="common">Snakehead murrel</name>
    <name type="synonym">Ophicephalus striatus</name>
    <dbReference type="NCBI Taxonomy" id="64152"/>
    <lineage>
        <taxon>Eukaryota</taxon>
        <taxon>Metazoa</taxon>
        <taxon>Chordata</taxon>
        <taxon>Craniata</taxon>
        <taxon>Vertebrata</taxon>
        <taxon>Euteleostomi</taxon>
        <taxon>Actinopterygii</taxon>
        <taxon>Neopterygii</taxon>
        <taxon>Teleostei</taxon>
        <taxon>Neoteleostei</taxon>
        <taxon>Acanthomorphata</taxon>
        <taxon>Anabantaria</taxon>
        <taxon>Anabantiformes</taxon>
        <taxon>Channoidei</taxon>
        <taxon>Channidae</taxon>
        <taxon>Channa</taxon>
    </lineage>
</organism>
<comment type="caution">
    <text evidence="2">The sequence shown here is derived from an EMBL/GenBank/DDBJ whole genome shotgun (WGS) entry which is preliminary data.</text>
</comment>
<protein>
    <submittedName>
        <fullName evidence="2">Uncharacterized protein</fullName>
    </submittedName>
</protein>
<evidence type="ECO:0000256" key="1">
    <source>
        <dbReference type="SAM" id="MobiDB-lite"/>
    </source>
</evidence>
<evidence type="ECO:0000313" key="2">
    <source>
        <dbReference type="EMBL" id="KAK2824611.1"/>
    </source>
</evidence>
<dbReference type="Proteomes" id="UP001187415">
    <property type="component" value="Unassembled WGS sequence"/>
</dbReference>
<feature type="compositionally biased region" description="Low complexity" evidence="1">
    <location>
        <begin position="77"/>
        <end position="88"/>
    </location>
</feature>
<evidence type="ECO:0000313" key="3">
    <source>
        <dbReference type="Proteomes" id="UP001187415"/>
    </source>
</evidence>
<dbReference type="AlphaFoldDB" id="A0AA88LUZ7"/>
<accession>A0AA88LUZ7</accession>
<reference evidence="2" key="1">
    <citation type="submission" date="2023-07" db="EMBL/GenBank/DDBJ databases">
        <title>Chromosome-level Genome Assembly of Striped Snakehead (Channa striata).</title>
        <authorList>
            <person name="Liu H."/>
        </authorList>
    </citation>
    <scope>NUCLEOTIDE SEQUENCE</scope>
    <source>
        <strain evidence="2">Gz</strain>
        <tissue evidence="2">Muscle</tissue>
    </source>
</reference>
<proteinExistence type="predicted"/>
<feature type="region of interest" description="Disordered" evidence="1">
    <location>
        <begin position="52"/>
        <end position="88"/>
    </location>
</feature>
<keyword evidence="3" id="KW-1185">Reference proteome</keyword>